<gene>
    <name evidence="5" type="ORF">EV384_5472</name>
</gene>
<name>A0A4Q8BH51_9ACTN</name>
<accession>A0A4Q8BH51</accession>
<dbReference type="RefSeq" id="WP_130337676.1">
    <property type="nucleotide sequence ID" value="NZ_SHLD01000001.1"/>
</dbReference>
<dbReference type="PANTHER" id="PTHR10353:SF36">
    <property type="entry name" value="LP05116P"/>
    <property type="match status" value="1"/>
</dbReference>
<dbReference type="GO" id="GO:0016052">
    <property type="term" value="P:carbohydrate catabolic process"/>
    <property type="evidence" value="ECO:0007669"/>
    <property type="project" value="TreeGrafter"/>
</dbReference>
<dbReference type="SUPFAM" id="SSF51445">
    <property type="entry name" value="(Trans)glycosidases"/>
    <property type="match status" value="2"/>
</dbReference>
<dbReference type="EMBL" id="SHLD01000001">
    <property type="protein sequence ID" value="RZU76785.1"/>
    <property type="molecule type" value="Genomic_DNA"/>
</dbReference>
<dbReference type="GO" id="GO:0008422">
    <property type="term" value="F:beta-glucosidase activity"/>
    <property type="evidence" value="ECO:0007669"/>
    <property type="project" value="TreeGrafter"/>
</dbReference>
<dbReference type="Gene3D" id="3.20.20.80">
    <property type="entry name" value="Glycosidases"/>
    <property type="match status" value="2"/>
</dbReference>
<dbReference type="OrthoDB" id="3182512at2"/>
<proteinExistence type="inferred from homology"/>
<dbReference type="InterPro" id="IPR001360">
    <property type="entry name" value="Glyco_hydro_1"/>
</dbReference>
<comment type="caution">
    <text evidence="5">The sequence shown here is derived from an EMBL/GenBank/DDBJ whole genome shotgun (WGS) entry which is preliminary data.</text>
</comment>
<evidence type="ECO:0000256" key="4">
    <source>
        <dbReference type="RuleBase" id="RU003690"/>
    </source>
</evidence>
<keyword evidence="2 5" id="KW-0378">Hydrolase</keyword>
<sequence length="247" mass="27380">MSANTNTVFPEGFLSGAATAAYQIEGAVEEDGRTASIWDTFSHTPGKVLAGDTGDVATDHYRRWQEDVEAMSALGLGAYWFSISWPRVLPQADGRGDGTASPRVGCDDVEFVQQPGPYTEMGLPIDATGVEELLLRLHRDHPGLPLMITENGAAFDDRVTPEGRVHDGRRVAYLHDHLEALGRSIDAGVGVRGYFAWSLLDKFEWAYGYSKRFGIIHADYETQRRTWKDSAFWYRDIISAHAIVSEV</sequence>
<dbReference type="AlphaFoldDB" id="A0A4Q8BH51"/>
<protein>
    <submittedName>
        <fullName evidence="5">Glycosyl hydrolase family 1</fullName>
    </submittedName>
</protein>
<evidence type="ECO:0000256" key="2">
    <source>
        <dbReference type="ARBA" id="ARBA00022801"/>
    </source>
</evidence>
<reference evidence="5 6" key="1">
    <citation type="submission" date="2019-02" db="EMBL/GenBank/DDBJ databases">
        <title>Sequencing the genomes of 1000 actinobacteria strains.</title>
        <authorList>
            <person name="Klenk H.-P."/>
        </authorList>
    </citation>
    <scope>NUCLEOTIDE SEQUENCE [LARGE SCALE GENOMIC DNA]</scope>
    <source>
        <strain evidence="5 6">DSM 45612</strain>
    </source>
</reference>
<dbReference type="PRINTS" id="PR00131">
    <property type="entry name" value="GLHYDRLASE1"/>
</dbReference>
<keyword evidence="3" id="KW-0326">Glycosidase</keyword>
<evidence type="ECO:0000313" key="5">
    <source>
        <dbReference type="EMBL" id="RZU76785.1"/>
    </source>
</evidence>
<dbReference type="Pfam" id="PF00232">
    <property type="entry name" value="Glyco_hydro_1"/>
    <property type="match status" value="2"/>
</dbReference>
<organism evidence="5 6">
    <name type="scientific">Micromonospora kangleipakensis</name>
    <dbReference type="NCBI Taxonomy" id="1077942"/>
    <lineage>
        <taxon>Bacteria</taxon>
        <taxon>Bacillati</taxon>
        <taxon>Actinomycetota</taxon>
        <taxon>Actinomycetes</taxon>
        <taxon>Micromonosporales</taxon>
        <taxon>Micromonosporaceae</taxon>
        <taxon>Micromonospora</taxon>
    </lineage>
</organism>
<dbReference type="PANTHER" id="PTHR10353">
    <property type="entry name" value="GLYCOSYL HYDROLASE"/>
    <property type="match status" value="1"/>
</dbReference>
<dbReference type="GO" id="GO:0005829">
    <property type="term" value="C:cytosol"/>
    <property type="evidence" value="ECO:0007669"/>
    <property type="project" value="TreeGrafter"/>
</dbReference>
<dbReference type="Proteomes" id="UP000294114">
    <property type="component" value="Unassembled WGS sequence"/>
</dbReference>
<evidence type="ECO:0000256" key="3">
    <source>
        <dbReference type="ARBA" id="ARBA00023295"/>
    </source>
</evidence>
<dbReference type="InterPro" id="IPR017853">
    <property type="entry name" value="GH"/>
</dbReference>
<evidence type="ECO:0000256" key="1">
    <source>
        <dbReference type="ARBA" id="ARBA00010838"/>
    </source>
</evidence>
<evidence type="ECO:0000313" key="6">
    <source>
        <dbReference type="Proteomes" id="UP000294114"/>
    </source>
</evidence>
<comment type="similarity">
    <text evidence="1 4">Belongs to the glycosyl hydrolase 1 family.</text>
</comment>
<keyword evidence="6" id="KW-1185">Reference proteome</keyword>